<keyword evidence="1" id="KW-0472">Membrane</keyword>
<organism evidence="3 4">
    <name type="scientific">Meridianimarinicoccus roseus</name>
    <dbReference type="NCBI Taxonomy" id="2072018"/>
    <lineage>
        <taxon>Bacteria</taxon>
        <taxon>Pseudomonadati</taxon>
        <taxon>Pseudomonadota</taxon>
        <taxon>Alphaproteobacteria</taxon>
        <taxon>Rhodobacterales</taxon>
        <taxon>Paracoccaceae</taxon>
        <taxon>Meridianimarinicoccus</taxon>
    </lineage>
</organism>
<feature type="signal peptide" evidence="2">
    <location>
        <begin position="1"/>
        <end position="21"/>
    </location>
</feature>
<dbReference type="AlphaFoldDB" id="A0A2V2LB85"/>
<dbReference type="EMBL" id="QGKU01000034">
    <property type="protein sequence ID" value="PWR02535.1"/>
    <property type="molecule type" value="Genomic_DNA"/>
</dbReference>
<comment type="caution">
    <text evidence="3">The sequence shown here is derived from an EMBL/GenBank/DDBJ whole genome shotgun (WGS) entry which is preliminary data.</text>
</comment>
<keyword evidence="4" id="KW-1185">Reference proteome</keyword>
<dbReference type="OrthoDB" id="8481493at2"/>
<feature type="transmembrane region" description="Helical" evidence="1">
    <location>
        <begin position="179"/>
        <end position="198"/>
    </location>
</feature>
<gene>
    <name evidence="3" type="ORF">DKT77_11455</name>
</gene>
<accession>A0A2V2LB85</accession>
<evidence type="ECO:0000313" key="4">
    <source>
        <dbReference type="Proteomes" id="UP000245680"/>
    </source>
</evidence>
<protein>
    <recommendedName>
        <fullName evidence="5">VPLPA-CTERM sorting domain-containing protein</fullName>
    </recommendedName>
</protein>
<keyword evidence="1" id="KW-1133">Transmembrane helix</keyword>
<name>A0A2V2LB85_9RHOB</name>
<keyword evidence="2" id="KW-0732">Signal</keyword>
<evidence type="ECO:0000256" key="2">
    <source>
        <dbReference type="SAM" id="SignalP"/>
    </source>
</evidence>
<evidence type="ECO:0000256" key="1">
    <source>
        <dbReference type="SAM" id="Phobius"/>
    </source>
</evidence>
<evidence type="ECO:0008006" key="5">
    <source>
        <dbReference type="Google" id="ProtNLM"/>
    </source>
</evidence>
<feature type="chain" id="PRO_5016144726" description="VPLPA-CTERM sorting domain-containing protein" evidence="2">
    <location>
        <begin position="22"/>
        <end position="202"/>
    </location>
</feature>
<keyword evidence="1" id="KW-0812">Transmembrane</keyword>
<sequence length="202" mass="20659">MLRKIAAAAVCCAVFGTTAQAVPSFSFIIDDDTFSNPFSFTNTSDSGENLIRFFIDLTGTGTVFDVVNGGVPNTSNGVPFTPSGGTDVTTGLTGNTVVDGGSTLDLTFNDFAPGESFVFDVDVDFTVGPATVIGNELIGATAFADFSDGQRVSGVFQAIRGNADASGFTATGITLTPPIPLPAPAFLLLGGLGLLAAARKRR</sequence>
<dbReference type="Proteomes" id="UP000245680">
    <property type="component" value="Unassembled WGS sequence"/>
</dbReference>
<dbReference type="RefSeq" id="WP_109811849.1">
    <property type="nucleotide sequence ID" value="NZ_QGKU01000034.1"/>
</dbReference>
<reference evidence="3 4" key="1">
    <citation type="submission" date="2018-05" db="EMBL/GenBank/DDBJ databases">
        <title>Rhodobacteraceae gen. nov., sp. nov. isolated from sea water.</title>
        <authorList>
            <person name="Ren Y."/>
        </authorList>
    </citation>
    <scope>NUCLEOTIDE SEQUENCE [LARGE SCALE GENOMIC DNA]</scope>
    <source>
        <strain evidence="3 4">TG-679</strain>
    </source>
</reference>
<evidence type="ECO:0000313" key="3">
    <source>
        <dbReference type="EMBL" id="PWR02535.1"/>
    </source>
</evidence>
<proteinExistence type="predicted"/>